<dbReference type="RefSeq" id="WP_015883217.1">
    <property type="nucleotide sequence ID" value="NC_012669.1"/>
</dbReference>
<dbReference type="EMBL" id="CP001618">
    <property type="protein sequence ID" value="ACQ80977.1"/>
    <property type="molecule type" value="Genomic_DNA"/>
</dbReference>
<dbReference type="SMART" id="SM00382">
    <property type="entry name" value="AAA"/>
    <property type="match status" value="2"/>
</dbReference>
<gene>
    <name evidence="5" type="ordered locus">Bcav_2732</name>
</gene>
<dbReference type="PROSITE" id="PS50893">
    <property type="entry name" value="ABC_TRANSPORTER_2"/>
    <property type="match status" value="2"/>
</dbReference>
<protein>
    <submittedName>
        <fullName evidence="5">ABC transporter related</fullName>
    </submittedName>
</protein>
<reference evidence="5 6" key="1">
    <citation type="journal article" date="2009" name="Stand. Genomic Sci.">
        <title>Complete genome sequence of Beutenbergia cavernae type strain (HKI 0122).</title>
        <authorList>
            <person name="Land M."/>
            <person name="Pukall R."/>
            <person name="Abt B."/>
            <person name="Goker M."/>
            <person name="Rohde M."/>
            <person name="Glavina Del Rio T."/>
            <person name="Tice H."/>
            <person name="Copeland A."/>
            <person name="Cheng J.F."/>
            <person name="Lucas S."/>
            <person name="Chen F."/>
            <person name="Nolan M."/>
            <person name="Bruce D."/>
            <person name="Goodwin L."/>
            <person name="Pitluck S."/>
            <person name="Ivanova N."/>
            <person name="Mavromatis K."/>
            <person name="Ovchinnikova G."/>
            <person name="Pati A."/>
            <person name="Chen A."/>
            <person name="Palaniappan K."/>
            <person name="Hauser L."/>
            <person name="Chang Y.J."/>
            <person name="Jefferies C.C."/>
            <person name="Saunders E."/>
            <person name="Brettin T."/>
            <person name="Detter J.C."/>
            <person name="Han C."/>
            <person name="Chain P."/>
            <person name="Bristow J."/>
            <person name="Eisen J.A."/>
            <person name="Markowitz V."/>
            <person name="Hugenholtz P."/>
            <person name="Kyrpides N.C."/>
            <person name="Klenk H.P."/>
            <person name="Lapidus A."/>
        </authorList>
    </citation>
    <scope>NUCLEOTIDE SEQUENCE [LARGE SCALE GENOMIC DNA]</scope>
    <source>
        <strain evidence="6">ATCC BAA-8 / DSM 12333 / NBRC 16432</strain>
    </source>
</reference>
<dbReference type="GO" id="GO:0016887">
    <property type="term" value="F:ATP hydrolysis activity"/>
    <property type="evidence" value="ECO:0007669"/>
    <property type="project" value="InterPro"/>
</dbReference>
<dbReference type="STRING" id="471853.Bcav_2732"/>
<keyword evidence="3" id="KW-0067">ATP-binding</keyword>
<feature type="domain" description="ABC transporter" evidence="4">
    <location>
        <begin position="326"/>
        <end position="548"/>
    </location>
</feature>
<dbReference type="OrthoDB" id="4797497at2"/>
<dbReference type="PANTHER" id="PTHR19211:SF14">
    <property type="entry name" value="ATP-BINDING CASSETTE SUB-FAMILY F MEMBER 1"/>
    <property type="match status" value="1"/>
</dbReference>
<dbReference type="Gene3D" id="3.40.50.300">
    <property type="entry name" value="P-loop containing nucleotide triphosphate hydrolases"/>
    <property type="match status" value="2"/>
</dbReference>
<dbReference type="HOGENOM" id="CLU_000604_36_0_11"/>
<dbReference type="KEGG" id="bcv:Bcav_2732"/>
<dbReference type="InterPro" id="IPR003593">
    <property type="entry name" value="AAA+_ATPase"/>
</dbReference>
<evidence type="ECO:0000313" key="6">
    <source>
        <dbReference type="Proteomes" id="UP000007962"/>
    </source>
</evidence>
<dbReference type="GO" id="GO:0005524">
    <property type="term" value="F:ATP binding"/>
    <property type="evidence" value="ECO:0007669"/>
    <property type="project" value="UniProtKB-KW"/>
</dbReference>
<dbReference type="eggNOG" id="COG0488">
    <property type="taxonomic scope" value="Bacteria"/>
</dbReference>
<keyword evidence="1" id="KW-0677">Repeat</keyword>
<dbReference type="InterPro" id="IPR027417">
    <property type="entry name" value="P-loop_NTPase"/>
</dbReference>
<keyword evidence="6" id="KW-1185">Reference proteome</keyword>
<dbReference type="FunFam" id="3.40.50.300:FF:000011">
    <property type="entry name" value="Putative ABC transporter ATP-binding component"/>
    <property type="match status" value="1"/>
</dbReference>
<dbReference type="SUPFAM" id="SSF52540">
    <property type="entry name" value="P-loop containing nucleoside triphosphate hydrolases"/>
    <property type="match status" value="2"/>
</dbReference>
<evidence type="ECO:0000256" key="1">
    <source>
        <dbReference type="ARBA" id="ARBA00022737"/>
    </source>
</evidence>
<dbReference type="PROSITE" id="PS00211">
    <property type="entry name" value="ABC_TRANSPORTER_1"/>
    <property type="match status" value="1"/>
</dbReference>
<dbReference type="InterPro" id="IPR017871">
    <property type="entry name" value="ABC_transporter-like_CS"/>
</dbReference>
<evidence type="ECO:0000256" key="2">
    <source>
        <dbReference type="ARBA" id="ARBA00022741"/>
    </source>
</evidence>
<accession>C5BY77</accession>
<sequence>MRRAQPQLVADGVRFGYPGRPVLDGVDLAVSGRDRIGLVGENGAGKTTLLRVLAGDLRPTAGEVRRHGSLAVVEQELDAQPGTTIGDVLAEATTAARAVTQRLETAAGDAGDRAGLARALEEYERLAAWDADRLLDEALTRFGAPRETSRSLTRLSVGERYRVRLAARLADPVDVLLLDEPTNHLDVDGVTYLTERLVAWPGALVVVSHDRQLLDDVATAILDLDPAMDGRPALYGATRYDDYRAAKAAMVRRWRSRYHAERTRSARLAEVLDASYEGLSDEWRPPKGSQKHRRGTRARTHVKAADRLLQRLEADAVDVPVPPLELAFPDLPAAPVGHDGGPLAVLDSPVVTGRLALDEQCVIAPGGRLLVVGPNGAGKSTLLRLLAGTLAADGGSRRAAPGVRFGALEQEGALEQAGAHDDAAGEGARVAGFTGFDAAARRGLALLDDGALDPARVVAVASLGLLAEEDLDRPVNELSVGQRRRLDLALSLVAAPHVLLLDEPTNHLSVDLVDALTDALRATGAAVVVATHDRRMRADLADWPRLELGRST</sequence>
<keyword evidence="2" id="KW-0547">Nucleotide-binding</keyword>
<dbReference type="PANTHER" id="PTHR19211">
    <property type="entry name" value="ATP-BINDING TRANSPORT PROTEIN-RELATED"/>
    <property type="match status" value="1"/>
</dbReference>
<dbReference type="InterPro" id="IPR003439">
    <property type="entry name" value="ABC_transporter-like_ATP-bd"/>
</dbReference>
<organism evidence="5 6">
    <name type="scientific">Beutenbergia cavernae (strain ATCC BAA-8 / DSM 12333 / CCUG 43141 / JCM 11478 / NBRC 16432 / NCIMB 13614 / HKI 0122)</name>
    <dbReference type="NCBI Taxonomy" id="471853"/>
    <lineage>
        <taxon>Bacteria</taxon>
        <taxon>Bacillati</taxon>
        <taxon>Actinomycetota</taxon>
        <taxon>Actinomycetes</taxon>
        <taxon>Micrococcales</taxon>
        <taxon>Beutenbergiaceae</taxon>
        <taxon>Beutenbergia</taxon>
    </lineage>
</organism>
<dbReference type="Pfam" id="PF00005">
    <property type="entry name" value="ABC_tran"/>
    <property type="match status" value="2"/>
</dbReference>
<dbReference type="InterPro" id="IPR050611">
    <property type="entry name" value="ABCF"/>
</dbReference>
<dbReference type="CDD" id="cd03221">
    <property type="entry name" value="ABCF_EF-3"/>
    <property type="match status" value="1"/>
</dbReference>
<evidence type="ECO:0000259" key="4">
    <source>
        <dbReference type="PROSITE" id="PS50893"/>
    </source>
</evidence>
<evidence type="ECO:0000313" key="5">
    <source>
        <dbReference type="EMBL" id="ACQ80977.1"/>
    </source>
</evidence>
<name>C5BY77_BEUC1</name>
<evidence type="ECO:0000256" key="3">
    <source>
        <dbReference type="ARBA" id="ARBA00022840"/>
    </source>
</evidence>
<dbReference type="AlphaFoldDB" id="C5BY77"/>
<proteinExistence type="predicted"/>
<dbReference type="Proteomes" id="UP000007962">
    <property type="component" value="Chromosome"/>
</dbReference>
<feature type="domain" description="ABC transporter" evidence="4">
    <location>
        <begin position="8"/>
        <end position="251"/>
    </location>
</feature>